<proteinExistence type="predicted"/>
<dbReference type="AlphaFoldDB" id="A0A5S9N5Q6"/>
<keyword evidence="2" id="KW-1185">Reference proteome</keyword>
<dbReference type="InterPro" id="IPR016181">
    <property type="entry name" value="Acyl_CoA_acyltransferase"/>
</dbReference>
<dbReference type="SUPFAM" id="SSF55729">
    <property type="entry name" value="Acyl-CoA N-acyltransferases (Nat)"/>
    <property type="match status" value="1"/>
</dbReference>
<evidence type="ECO:0000313" key="2">
    <source>
        <dbReference type="Proteomes" id="UP000441399"/>
    </source>
</evidence>
<protein>
    <submittedName>
        <fullName evidence="1">Uncharacterized protein</fullName>
    </submittedName>
</protein>
<dbReference type="Proteomes" id="UP000441399">
    <property type="component" value="Unassembled WGS sequence"/>
</dbReference>
<sequence length="420" mass="47367">MEVNLATPADAQSLAQINIKPDSDGQCQGTGSSSPSKSVQHTTHTLMKTLRCQQHQVYMVQDNQQILGFCVVKVSVTGEYAILKQIQMATINEQAPVVRTLMENIEASLAIKGCKQIYAFAQPQSRQSFQYFGFLEAGSFEQRKNRYLCANLHIKSVRAEREACPKNQVLAEPESGSAYASFVQHYGCLLEFIYTHTPHRELTHDTNTTEPVLNHIERGQQLLVGFLEQYEKTLDINTAALQDMWVFSGLDQLDAMTLATLSEAAGYNKAPSRHTIENLMASIRPTMLRERMLSLHNARQTGVNSTGQALTADADKFRTESLICRFIGLWENARFLFQIGSSDEWQRQLLTQSEFNAQQVEKILTDMMDCGRELAKCMTASGQLRFYLLMQDMITDFFEAMLIHVGCFERLNARHPALIG</sequence>
<name>A0A5S9N5Q6_9GAMM</name>
<reference evidence="1 2" key="1">
    <citation type="submission" date="2019-11" db="EMBL/GenBank/DDBJ databases">
        <authorList>
            <person name="Holert J."/>
        </authorList>
    </citation>
    <scope>NUCLEOTIDE SEQUENCE [LARGE SCALE GENOMIC DNA]</scope>
    <source>
        <strain evidence="1">SB11_3</strain>
    </source>
</reference>
<evidence type="ECO:0000313" key="1">
    <source>
        <dbReference type="EMBL" id="CAA0085173.1"/>
    </source>
</evidence>
<dbReference type="OrthoDB" id="9901763at2"/>
<dbReference type="Gene3D" id="3.40.630.30">
    <property type="match status" value="1"/>
</dbReference>
<gene>
    <name evidence="1" type="ORF">OPDIPICF_00783</name>
</gene>
<dbReference type="EMBL" id="CACSIO010000001">
    <property type="protein sequence ID" value="CAA0085173.1"/>
    <property type="molecule type" value="Genomic_DNA"/>
</dbReference>
<organism evidence="1 2">
    <name type="scientific">BD1-7 clade bacterium</name>
    <dbReference type="NCBI Taxonomy" id="2029982"/>
    <lineage>
        <taxon>Bacteria</taxon>
        <taxon>Pseudomonadati</taxon>
        <taxon>Pseudomonadota</taxon>
        <taxon>Gammaproteobacteria</taxon>
        <taxon>Cellvibrionales</taxon>
        <taxon>Spongiibacteraceae</taxon>
        <taxon>BD1-7 clade</taxon>
    </lineage>
</organism>
<accession>A0A5S9N5Q6</accession>